<gene>
    <name evidence="2" type="ORF">CMESO_64</name>
</gene>
<dbReference type="AlphaFoldDB" id="J7G9V1"/>
<keyword evidence="1" id="KW-0472">Membrane</keyword>
<evidence type="ECO:0000313" key="2">
    <source>
        <dbReference type="EMBL" id="AFP65265.1"/>
    </source>
</evidence>
<name>J7G9V1_9CRYP</name>
<evidence type="ECO:0000313" key="3">
    <source>
        <dbReference type="Proteomes" id="UP000243348"/>
    </source>
</evidence>
<keyword evidence="1" id="KW-0812">Transmembrane</keyword>
<geneLocation type="nucleomorph" evidence="2"/>
<keyword evidence="1" id="KW-1133">Transmembrane helix</keyword>
<protein>
    <submittedName>
        <fullName evidence="2">Uncharacterized protein</fullName>
    </submittedName>
</protein>
<dbReference type="Proteomes" id="UP000243348">
    <property type="component" value="Nucleomorph 1"/>
</dbReference>
<feature type="transmembrane region" description="Helical" evidence="1">
    <location>
        <begin position="455"/>
        <end position="473"/>
    </location>
</feature>
<sequence>MSKKKFNLDFTNTTFFILKQSFKSELLIFSIIFEIITLASFKKKKKFTKFSTYFRKKQLYCLLISRFFFFSFRNLRLKKKKSKKQEIKNDILKLLFQKFTFSFFFQIPQFFTDNIDLHYYFCCFILPFLKCHICPMKFIGYLLLKKFNEKLFHKFKNQKRRNSVLNFPIQKKFSCLFLIKISKDLSEEVRILSTLHSLFLLFHINKKKNKISTKKFFFSKKEQIILLKKNLKIFKSIKTEKKKTESTFSFYELFNLTAFLFIEYKIKNQFPDICLLKKWVYLETNQEKISRWLFIQNSWLNFGKIKKKIMEIVSSYFRYEAMILLNFEFKKFIKKFLNRKNLIFLSIHPKFYSRSHFQIPASLYLYHENKKSKKISLTLKNCQKKPKKIQNIKIHSNQLFRLFFLENFLCFYFFKPNSSLCFHSFLFFEKETVVEIRKFFDFKRNHEILFFQKNIFFLLIFFSENVCLIKKILEREKSNKENKFFIFCKSIHAGFLNKNFDKTRSLLRIKRNFLLKKFFDRKKINLFCFFLFKEFCKKKIFKKKIYFYEIKIFTCFLFLFSSFYYFLFNGLAFKIFSKNLKIREKFCKIQNEIIKDFFFKNFFFKTQKIKKKIDLLFVFCKLFFYNIKKKNNKSPDLPIFWRFYILKLSFYFMKIPKKENSNKLFSKKIDRINKKKFEKIFNICFFRKKLNSEIFFVFKFFFSKKIDRLEFSLNDLKKQNKFFFKKNILFNKKILFYLNLQLNGILIKKKNILFSKKKLFQETKIFFFDEKRNLRSQKNYVFLKFSEIYLFIKIKKNFPKFTSLTKFLNLPIFKENLWNKKLSINQKALKKICLRNFFNKKDLNYKNIYKINLMK</sequence>
<organism evidence="2 3">
    <name type="scientific">Chroomonas mesostigmatica CCMP1168</name>
    <dbReference type="NCBI Taxonomy" id="1195612"/>
    <lineage>
        <taxon>Eukaryota</taxon>
        <taxon>Cryptophyceae</taxon>
        <taxon>Pyrenomonadales</taxon>
        <taxon>Chroomonadaceae</taxon>
        <taxon>Chroomonas</taxon>
    </lineage>
</organism>
<proteinExistence type="predicted"/>
<dbReference type="EMBL" id="CP003680">
    <property type="protein sequence ID" value="AFP65265.1"/>
    <property type="molecule type" value="Genomic_DNA"/>
</dbReference>
<feature type="transmembrane region" description="Helical" evidence="1">
    <location>
        <begin position="545"/>
        <end position="567"/>
    </location>
</feature>
<evidence type="ECO:0000256" key="1">
    <source>
        <dbReference type="SAM" id="Phobius"/>
    </source>
</evidence>
<reference evidence="2 3" key="1">
    <citation type="journal article" date="2012" name="Genome Biol. Evol.">
        <title>Nucleomorph genome sequence of the cryptophyte alga Chroomonas mesostigmatica CCMP1168 reveals lineage-specific gene loss and genome complexity.</title>
        <authorList>
            <person name="Moore C.E."/>
            <person name="Curtis B."/>
            <person name="Mills T."/>
            <person name="Tanifuji G."/>
            <person name="Archibald J.M."/>
        </authorList>
    </citation>
    <scope>NUCLEOTIDE SEQUENCE [LARGE SCALE GENOMIC DNA]</scope>
    <source>
        <strain evidence="2 3">CCMP1168</strain>
    </source>
</reference>
<keyword evidence="2" id="KW-0542">Nucleomorph</keyword>
<accession>J7G9V1</accession>